<organism evidence="3 4">
    <name type="scientific">Streptomyces katsurahamanus</name>
    <dbReference type="NCBI Taxonomy" id="2577098"/>
    <lineage>
        <taxon>Bacteria</taxon>
        <taxon>Bacillati</taxon>
        <taxon>Actinomycetota</taxon>
        <taxon>Actinomycetes</taxon>
        <taxon>Kitasatosporales</taxon>
        <taxon>Streptomycetaceae</taxon>
        <taxon>Streptomyces</taxon>
    </lineage>
</organism>
<gene>
    <name evidence="3" type="ORF">FFZ77_02420</name>
</gene>
<dbReference type="Gene3D" id="6.20.50.110">
    <property type="entry name" value="Methyltransferase, zinc-binding domain"/>
    <property type="match status" value="1"/>
</dbReference>
<dbReference type="Pfam" id="PF08484">
    <property type="entry name" value="Methyltransf_14"/>
    <property type="match status" value="1"/>
</dbReference>
<evidence type="ECO:0000259" key="1">
    <source>
        <dbReference type="Pfam" id="PF08421"/>
    </source>
</evidence>
<name>A0ABW9NMH5_9ACTN</name>
<dbReference type="RefSeq" id="WP_323371058.1">
    <property type="nucleotide sequence ID" value="NZ_VDEQ01000021.1"/>
</dbReference>
<dbReference type="GO" id="GO:0032259">
    <property type="term" value="P:methylation"/>
    <property type="evidence" value="ECO:0007669"/>
    <property type="project" value="UniProtKB-KW"/>
</dbReference>
<reference evidence="3 4" key="1">
    <citation type="submission" date="2019-06" db="EMBL/GenBank/DDBJ databases">
        <title>Comparative genomics and metabolomics analyses of clavulanic acid producing Streptomyces species provides insight into specialized metabolism and evolution of beta-lactam biosynthetic gene clusters.</title>
        <authorList>
            <person name="Moore M.A."/>
            <person name="Cruz-Morales P."/>
            <person name="Barona Gomez F."/>
            <person name="Kapil T."/>
        </authorList>
    </citation>
    <scope>NUCLEOTIDE SEQUENCE [LARGE SCALE GENOMIC DNA]</scope>
    <source>
        <strain evidence="3 4">T-272</strain>
    </source>
</reference>
<dbReference type="InterPro" id="IPR013691">
    <property type="entry name" value="MeTrfase_14"/>
</dbReference>
<accession>A0ABW9NMH5</accession>
<protein>
    <submittedName>
        <fullName evidence="3">Class I SAM-dependent methyltransferase</fullName>
    </submittedName>
</protein>
<comment type="caution">
    <text evidence="3">The sequence shown here is derived from an EMBL/GenBank/DDBJ whole genome shotgun (WGS) entry which is preliminary data.</text>
</comment>
<dbReference type="InterPro" id="IPR038576">
    <property type="entry name" value="Methyltransf_Zn-bd_dom_put_sf"/>
</dbReference>
<feature type="domain" description="C-methyltransferase" evidence="2">
    <location>
        <begin position="247"/>
        <end position="404"/>
    </location>
</feature>
<keyword evidence="4" id="KW-1185">Reference proteome</keyword>
<evidence type="ECO:0000313" key="3">
    <source>
        <dbReference type="EMBL" id="MQS34518.1"/>
    </source>
</evidence>
<dbReference type="GO" id="GO:0008168">
    <property type="term" value="F:methyltransferase activity"/>
    <property type="evidence" value="ECO:0007669"/>
    <property type="project" value="UniProtKB-KW"/>
</dbReference>
<dbReference type="Gene3D" id="3.40.50.150">
    <property type="entry name" value="Vaccinia Virus protein VP39"/>
    <property type="match status" value="1"/>
</dbReference>
<keyword evidence="3" id="KW-0808">Transferase</keyword>
<dbReference type="SUPFAM" id="SSF53335">
    <property type="entry name" value="S-adenosyl-L-methionine-dependent methyltransferases"/>
    <property type="match status" value="1"/>
</dbReference>
<feature type="domain" description="Methyltransferase putative zinc binding" evidence="1">
    <location>
        <begin position="4"/>
        <end position="66"/>
    </location>
</feature>
<evidence type="ECO:0000313" key="4">
    <source>
        <dbReference type="Proteomes" id="UP000460558"/>
    </source>
</evidence>
<sequence length="409" mass="44587">MSGCRICGGVVEEFLDLGPQPLPDAFLSPDDPAGLAAEFFHRLAVGRCGTCTVVQLTDEIPREQVFHHDYPYRSASGSAAMREHFTRTALGFVETELSTADPFFVEIGCNDGTLLRTVAESGIRHLGFEPSGGVAKIARERGVRVRTEFFEESTAAAVREAEGPADMIYSSDTISQIPYTASLLRGVDALLSPGGVFVFEDPYLRDMVEKTSFDQICNERFYLFSVRSVQAMAERFGFELVDAVQLPTYGGGLRYTLARAGARRPAPSVARLLAQEVAQGLAESAGLQRFASSVTGIRDDLVGLLRSLREDGRTVVGYGATAKSATVTNFCGIGPDLVPYVCDTTPAKQHLLTPGMHIPVKPPAAFSDPYPDYALLFAWNHAEEIMAKEQQFREAGGRWIVYVPEVRVI</sequence>
<dbReference type="Gene3D" id="6.10.250.3100">
    <property type="match status" value="1"/>
</dbReference>
<dbReference type="Pfam" id="PF08421">
    <property type="entry name" value="Methyltransf_13"/>
    <property type="match status" value="1"/>
</dbReference>
<dbReference type="EMBL" id="VDEQ01000021">
    <property type="protein sequence ID" value="MQS34518.1"/>
    <property type="molecule type" value="Genomic_DNA"/>
</dbReference>
<proteinExistence type="predicted"/>
<dbReference type="Pfam" id="PF13489">
    <property type="entry name" value="Methyltransf_23"/>
    <property type="match status" value="1"/>
</dbReference>
<keyword evidence="3" id="KW-0489">Methyltransferase</keyword>
<dbReference type="InterPro" id="IPR029063">
    <property type="entry name" value="SAM-dependent_MTases_sf"/>
</dbReference>
<dbReference type="CDD" id="cd02440">
    <property type="entry name" value="AdoMet_MTases"/>
    <property type="match status" value="1"/>
</dbReference>
<evidence type="ECO:0000259" key="2">
    <source>
        <dbReference type="Pfam" id="PF08484"/>
    </source>
</evidence>
<dbReference type="Proteomes" id="UP000460558">
    <property type="component" value="Unassembled WGS sequence"/>
</dbReference>
<dbReference type="PANTHER" id="PTHR43861:SF5">
    <property type="entry name" value="BLL5978 PROTEIN"/>
    <property type="match status" value="1"/>
</dbReference>
<dbReference type="InterPro" id="IPR013630">
    <property type="entry name" value="Methyltransf_Zn-bd_dom_put"/>
</dbReference>
<dbReference type="Gene3D" id="3.40.50.720">
    <property type="entry name" value="NAD(P)-binding Rossmann-like Domain"/>
    <property type="match status" value="1"/>
</dbReference>
<dbReference type="PANTHER" id="PTHR43861">
    <property type="entry name" value="TRANS-ACONITATE 2-METHYLTRANSFERASE-RELATED"/>
    <property type="match status" value="1"/>
</dbReference>